<feature type="chain" id="PRO_5011646428" description="ADYC domain-containing protein" evidence="1">
    <location>
        <begin position="26"/>
        <end position="350"/>
    </location>
</feature>
<sequence length="350" mass="37785">MSLPASSTAVSTWVFTLLVVCTAHAAPSRKAPARSLASPPLIEDPRCPFGVAPGRLQARLMLDSRPQSPLYRGGCLEHVVFLKGSLREGVFSGSQAQAFFRRAEGSGARPSASVRLVRKSSYALHRVHADLTPYEVYYGGTNLCAASTYQPGPKGELAPEPPQGTALLLPGYWDEQDNVWRAQYKGEDVFTAACFDGTVAKCAHWGYVPWARFAGKSLQPYHQACVPAARAEYDHAKAYTCANTAIDIFDNLGLLRPTRDPAFTFESRWNAHGLTCVSRPRWKGCESDLAGVLGACAEPSAPWSWGKDLIGIRSSAERGLQNYDAVSSASMPFLCPVEGAADVGCQAQPD</sequence>
<dbReference type="AlphaFoldDB" id="A0A1I0KZY5"/>
<feature type="signal peptide" evidence="1">
    <location>
        <begin position="1"/>
        <end position="25"/>
    </location>
</feature>
<name>A0A1I0KZY5_9BACT</name>
<evidence type="ECO:0000259" key="2">
    <source>
        <dbReference type="Pfam" id="PF20032"/>
    </source>
</evidence>
<dbReference type="RefSeq" id="WP_093524809.1">
    <property type="nucleotide sequence ID" value="NZ_FOIJ01000016.1"/>
</dbReference>
<evidence type="ECO:0000313" key="4">
    <source>
        <dbReference type="Proteomes" id="UP000199181"/>
    </source>
</evidence>
<evidence type="ECO:0000256" key="1">
    <source>
        <dbReference type="SAM" id="SignalP"/>
    </source>
</evidence>
<reference evidence="4" key="1">
    <citation type="submission" date="2016-10" db="EMBL/GenBank/DDBJ databases">
        <authorList>
            <person name="Varghese N."/>
            <person name="Submissions S."/>
        </authorList>
    </citation>
    <scope>NUCLEOTIDE SEQUENCE [LARGE SCALE GENOMIC DNA]</scope>
    <source>
        <strain evidence="4">DSM 16858</strain>
    </source>
</reference>
<organism evidence="3 4">
    <name type="scientific">Stigmatella erecta</name>
    <dbReference type="NCBI Taxonomy" id="83460"/>
    <lineage>
        <taxon>Bacteria</taxon>
        <taxon>Pseudomonadati</taxon>
        <taxon>Myxococcota</taxon>
        <taxon>Myxococcia</taxon>
        <taxon>Myxococcales</taxon>
        <taxon>Cystobacterineae</taxon>
        <taxon>Archangiaceae</taxon>
        <taxon>Stigmatella</taxon>
    </lineage>
</organism>
<dbReference type="Proteomes" id="UP000199181">
    <property type="component" value="Unassembled WGS sequence"/>
</dbReference>
<accession>A0A1I0KZY5</accession>
<dbReference type="EMBL" id="FOIJ01000016">
    <property type="protein sequence ID" value="SEU31978.1"/>
    <property type="molecule type" value="Genomic_DNA"/>
</dbReference>
<feature type="domain" description="ADYC" evidence="2">
    <location>
        <begin position="143"/>
        <end position="283"/>
    </location>
</feature>
<dbReference type="Pfam" id="PF20032">
    <property type="entry name" value="ADYC"/>
    <property type="match status" value="1"/>
</dbReference>
<keyword evidence="1" id="KW-0732">Signal</keyword>
<evidence type="ECO:0000313" key="3">
    <source>
        <dbReference type="EMBL" id="SEU31978.1"/>
    </source>
</evidence>
<dbReference type="InterPro" id="IPR045426">
    <property type="entry name" value="ADYC"/>
</dbReference>
<keyword evidence="4" id="KW-1185">Reference proteome</keyword>
<gene>
    <name evidence="3" type="ORF">SAMN05443639_116130</name>
</gene>
<proteinExistence type="predicted"/>
<protein>
    <recommendedName>
        <fullName evidence="2">ADYC domain-containing protein</fullName>
    </recommendedName>
</protein>